<evidence type="ECO:0000313" key="2">
    <source>
        <dbReference type="EMBL" id="TWJ04947.1"/>
    </source>
</evidence>
<reference evidence="2 3" key="1">
    <citation type="submission" date="2019-07" db="EMBL/GenBank/DDBJ databases">
        <title>Genomic Encyclopedia of Archaeal and Bacterial Type Strains, Phase II (KMG-II): from individual species to whole genera.</title>
        <authorList>
            <person name="Goeker M."/>
        </authorList>
    </citation>
    <scope>NUCLEOTIDE SEQUENCE [LARGE SCALE GENOMIC DNA]</scope>
    <source>
        <strain evidence="2 3">ATCC BAA-1854</strain>
    </source>
</reference>
<dbReference type="SUPFAM" id="SSF50494">
    <property type="entry name" value="Trypsin-like serine proteases"/>
    <property type="match status" value="1"/>
</dbReference>
<protein>
    <recommendedName>
        <fullName evidence="1">ABC-three component systems C-terminal domain-containing protein</fullName>
    </recommendedName>
</protein>
<dbReference type="InterPro" id="IPR043504">
    <property type="entry name" value="Peptidase_S1_PA_chymotrypsin"/>
</dbReference>
<dbReference type="InterPro" id="IPR009003">
    <property type="entry name" value="Peptidase_S1_PA"/>
</dbReference>
<keyword evidence="3" id="KW-1185">Reference proteome</keyword>
<name>A0A562UHM8_9SPHI</name>
<accession>A0A562UHM8</accession>
<dbReference type="Gene3D" id="2.40.10.10">
    <property type="entry name" value="Trypsin-like serine proteases"/>
    <property type="match status" value="1"/>
</dbReference>
<dbReference type="RefSeq" id="WP_144909576.1">
    <property type="nucleotide sequence ID" value="NZ_VLLI01000001.1"/>
</dbReference>
<evidence type="ECO:0000313" key="3">
    <source>
        <dbReference type="Proteomes" id="UP000317010"/>
    </source>
</evidence>
<feature type="domain" description="ABC-three component systems C-terminal" evidence="1">
    <location>
        <begin position="197"/>
        <end position="413"/>
    </location>
</feature>
<sequence>MELEELRRYIVIINGGSGVIYQASDIKHTYILTAKHVIEKADNTVNQLIRYEYNGDSWRAEKIPFELKADENYFADEQVDIAILKIARLDGFDQVFRTPGNIERNGYMLVGYPAKRRGQYTSIDLSNSFRVNEPITLQTLKNNHLREANIAGNPNIDEISGQSGGAIGIVKDNIFLLAGIQSQMAEAVDESLGAIEFCPISAFDQLVKSYPSKLSPLYPAFMGCFSHLKECVLKLDAGFFETNVAYTRAYLQDMTTRIVASDLTPVVIKDHFQARLLIHNQHENLLDQKAIWIAWLEFLIILRFIKEEQVLAENMEQMFCEYRLMFSGTKEDWAKDMSNIVKSDFRGLKKGGKVIIATDSVPRQSIIPAGIIDNIVRAREPLKSQMQIDEGIAHPLASYQLIHLHAFQEHGIINKAMDYTDFCALNEDQLVIKLQDEFNRLFAPAANN</sequence>
<dbReference type="AlphaFoldDB" id="A0A562UHM8"/>
<gene>
    <name evidence="2" type="ORF">JN11_00671</name>
</gene>
<dbReference type="InterPro" id="IPR046916">
    <property type="entry name" value="ABC-3C_CTD4"/>
</dbReference>
<dbReference type="OrthoDB" id="623545at2"/>
<dbReference type="Proteomes" id="UP000317010">
    <property type="component" value="Unassembled WGS sequence"/>
</dbReference>
<organism evidence="2 3">
    <name type="scientific">Mucilaginibacter frigoritolerans</name>
    <dbReference type="NCBI Taxonomy" id="652788"/>
    <lineage>
        <taxon>Bacteria</taxon>
        <taxon>Pseudomonadati</taxon>
        <taxon>Bacteroidota</taxon>
        <taxon>Sphingobacteriia</taxon>
        <taxon>Sphingobacteriales</taxon>
        <taxon>Sphingobacteriaceae</taxon>
        <taxon>Mucilaginibacter</taxon>
    </lineage>
</organism>
<evidence type="ECO:0000259" key="1">
    <source>
        <dbReference type="Pfam" id="PF20280"/>
    </source>
</evidence>
<dbReference type="EMBL" id="VLLI01000001">
    <property type="protein sequence ID" value="TWJ04947.1"/>
    <property type="molecule type" value="Genomic_DNA"/>
</dbReference>
<comment type="caution">
    <text evidence="2">The sequence shown here is derived from an EMBL/GenBank/DDBJ whole genome shotgun (WGS) entry which is preliminary data.</text>
</comment>
<dbReference type="Pfam" id="PF20280">
    <property type="entry name" value="CTD4"/>
    <property type="match status" value="1"/>
</dbReference>
<proteinExistence type="predicted"/>